<name>A0ABX5SHC1_9LACO</name>
<dbReference type="Pfam" id="PF02517">
    <property type="entry name" value="Rce1-like"/>
    <property type="match status" value="1"/>
</dbReference>
<keyword evidence="5" id="KW-1185">Reference proteome</keyword>
<feature type="domain" description="CAAX prenyl protease 2/Lysostaphin resistance protein A-like" evidence="3">
    <location>
        <begin position="115"/>
        <end position="213"/>
    </location>
</feature>
<keyword evidence="2" id="KW-0812">Transmembrane</keyword>
<keyword evidence="4" id="KW-0645">Protease</keyword>
<gene>
    <name evidence="4" type="ORF">EW139_00825</name>
</gene>
<comment type="similarity">
    <text evidence="1">Belongs to the UPF0177 family.</text>
</comment>
<feature type="transmembrane region" description="Helical" evidence="2">
    <location>
        <begin position="174"/>
        <end position="194"/>
    </location>
</feature>
<feature type="transmembrane region" description="Helical" evidence="2">
    <location>
        <begin position="234"/>
        <end position="253"/>
    </location>
</feature>
<dbReference type="InterPro" id="IPR003675">
    <property type="entry name" value="Rce1/LyrA-like_dom"/>
</dbReference>
<feature type="transmembrane region" description="Helical" evidence="2">
    <location>
        <begin position="115"/>
        <end position="138"/>
    </location>
</feature>
<evidence type="ECO:0000313" key="4">
    <source>
        <dbReference type="EMBL" id="QBR46741.1"/>
    </source>
</evidence>
<dbReference type="Proteomes" id="UP000295756">
    <property type="component" value="Chromosome"/>
</dbReference>
<feature type="transmembrane region" description="Helical" evidence="2">
    <location>
        <begin position="50"/>
        <end position="72"/>
    </location>
</feature>
<protein>
    <submittedName>
        <fullName evidence="4">CPBP family intramembrane metalloprotease</fullName>
    </submittedName>
</protein>
<feature type="transmembrane region" description="Helical" evidence="2">
    <location>
        <begin position="7"/>
        <end position="30"/>
    </location>
</feature>
<dbReference type="GO" id="GO:0008237">
    <property type="term" value="F:metallopeptidase activity"/>
    <property type="evidence" value="ECO:0007669"/>
    <property type="project" value="UniProtKB-KW"/>
</dbReference>
<keyword evidence="2" id="KW-1133">Transmembrane helix</keyword>
<feature type="transmembrane region" description="Helical" evidence="2">
    <location>
        <begin position="150"/>
        <end position="168"/>
    </location>
</feature>
<dbReference type="RefSeq" id="WP_013102826.1">
    <property type="nucleotide sequence ID" value="NZ_CP037939.1"/>
</dbReference>
<organism evidence="4 5">
    <name type="scientific">Leuconostoc kimchii</name>
    <dbReference type="NCBI Taxonomy" id="136609"/>
    <lineage>
        <taxon>Bacteria</taxon>
        <taxon>Bacillati</taxon>
        <taxon>Bacillota</taxon>
        <taxon>Bacilli</taxon>
        <taxon>Lactobacillales</taxon>
        <taxon>Lactobacillaceae</taxon>
        <taxon>Leuconostoc</taxon>
    </lineage>
</organism>
<sequence>MRVNNKFLKYAGGILLILILETVILSYVALIIGKYTIIPLGLQQYISYQFFYKVIVIIAAIIVARILGITLYFKLPSRQRTPYLMFMLPLVITATITTIKIVTERQNMIDIFKNLSMALSISIAEDLFSWGIVLVLLLRIFSQISSSNRFSYVILISGVLFAILHLTNFLDQNALVTIIQVIFNLGMGTLLGMTYLRSGSLLIPILIHTTWDFPLIFNKVAIQSTMTGHQFGSASLFMTFICASMIVYSLVAVNPNNIHDELKNNLEPMPLLSRLNIAHST</sequence>
<keyword evidence="4" id="KW-0482">Metalloprotease</keyword>
<feature type="transmembrane region" description="Helical" evidence="2">
    <location>
        <begin position="84"/>
        <end position="103"/>
    </location>
</feature>
<proteinExistence type="inferred from homology"/>
<evidence type="ECO:0000259" key="3">
    <source>
        <dbReference type="Pfam" id="PF02517"/>
    </source>
</evidence>
<accession>A0ABX5SHC1</accession>
<reference evidence="4 5" key="1">
    <citation type="submission" date="2019-03" db="EMBL/GenBank/DDBJ databases">
        <title>Complete Genome Sequence of Leuconostoc kimchii strain NKJ218 Isolated from Homemade Kimchi.</title>
        <authorList>
            <person name="Jung J.Y."/>
            <person name="Jin H.M."/>
            <person name="Jung J.-W."/>
            <person name="Lee S.-Y."/>
            <person name="Ryu B.-G."/>
            <person name="Han S.-S."/>
            <person name="Kang H.K."/>
            <person name="Choi H.W."/>
            <person name="Chung E.J."/>
            <person name="Choi K.-M."/>
        </authorList>
    </citation>
    <scope>NUCLEOTIDE SEQUENCE [LARGE SCALE GENOMIC DNA]</scope>
    <source>
        <strain evidence="4 5">NKJ218</strain>
    </source>
</reference>
<evidence type="ECO:0000256" key="2">
    <source>
        <dbReference type="SAM" id="Phobius"/>
    </source>
</evidence>
<keyword evidence="2" id="KW-0472">Membrane</keyword>
<keyword evidence="4" id="KW-0378">Hydrolase</keyword>
<dbReference type="EMBL" id="CP037939">
    <property type="protein sequence ID" value="QBR46741.1"/>
    <property type="molecule type" value="Genomic_DNA"/>
</dbReference>
<evidence type="ECO:0000313" key="5">
    <source>
        <dbReference type="Proteomes" id="UP000295756"/>
    </source>
</evidence>
<evidence type="ECO:0000256" key="1">
    <source>
        <dbReference type="ARBA" id="ARBA00009067"/>
    </source>
</evidence>